<dbReference type="GO" id="GO:0008610">
    <property type="term" value="P:lipid biosynthetic process"/>
    <property type="evidence" value="ECO:0007669"/>
    <property type="project" value="TreeGrafter"/>
</dbReference>
<dbReference type="SUPFAM" id="SSF53474">
    <property type="entry name" value="alpha/beta-Hydrolases"/>
    <property type="match status" value="1"/>
</dbReference>
<protein>
    <submittedName>
        <fullName evidence="4">Surfactin synthase thioesterase subunit</fullName>
    </submittedName>
</protein>
<reference evidence="4 5" key="1">
    <citation type="submission" date="2017-02" db="EMBL/GenBank/DDBJ databases">
        <authorList>
            <person name="Peterson S.W."/>
        </authorList>
    </citation>
    <scope>NUCLEOTIDE SEQUENCE [LARGE SCALE GENOMIC DNA]</scope>
    <source>
        <strain evidence="4 5">DSM 45154</strain>
    </source>
</reference>
<dbReference type="EMBL" id="FUWS01000006">
    <property type="protein sequence ID" value="SKA09352.1"/>
    <property type="molecule type" value="Genomic_DNA"/>
</dbReference>
<dbReference type="Proteomes" id="UP000190637">
    <property type="component" value="Unassembled WGS sequence"/>
</dbReference>
<dbReference type="SMART" id="SM00824">
    <property type="entry name" value="PKS_TE"/>
    <property type="match status" value="1"/>
</dbReference>
<evidence type="ECO:0000313" key="5">
    <source>
        <dbReference type="Proteomes" id="UP000190637"/>
    </source>
</evidence>
<dbReference type="AlphaFoldDB" id="A0A1T4QZW0"/>
<gene>
    <name evidence="4" type="ORF">SAMN02745673_02408</name>
</gene>
<dbReference type="GO" id="GO:0016787">
    <property type="term" value="F:hydrolase activity"/>
    <property type="evidence" value="ECO:0007669"/>
    <property type="project" value="UniProtKB-KW"/>
</dbReference>
<dbReference type="STRING" id="1122192.SAMN02745673_02408"/>
<dbReference type="InterPro" id="IPR001031">
    <property type="entry name" value="Thioesterase"/>
</dbReference>
<dbReference type="OrthoDB" id="8480037at2"/>
<evidence type="ECO:0000256" key="1">
    <source>
        <dbReference type="ARBA" id="ARBA00007169"/>
    </source>
</evidence>
<dbReference type="InterPro" id="IPR029058">
    <property type="entry name" value="AB_hydrolase_fold"/>
</dbReference>
<comment type="similarity">
    <text evidence="1">Belongs to the thioesterase family.</text>
</comment>
<organism evidence="4 5">
    <name type="scientific">Marinactinospora thermotolerans DSM 45154</name>
    <dbReference type="NCBI Taxonomy" id="1122192"/>
    <lineage>
        <taxon>Bacteria</taxon>
        <taxon>Bacillati</taxon>
        <taxon>Actinomycetota</taxon>
        <taxon>Actinomycetes</taxon>
        <taxon>Streptosporangiales</taxon>
        <taxon>Nocardiopsidaceae</taxon>
        <taxon>Marinactinospora</taxon>
    </lineage>
</organism>
<evidence type="ECO:0000259" key="3">
    <source>
        <dbReference type="SMART" id="SM00824"/>
    </source>
</evidence>
<evidence type="ECO:0000313" key="4">
    <source>
        <dbReference type="EMBL" id="SKA09352.1"/>
    </source>
</evidence>
<proteinExistence type="inferred from homology"/>
<name>A0A1T4QZW0_9ACTN</name>
<keyword evidence="2" id="KW-0378">Hydrolase</keyword>
<feature type="domain" description="Thioesterase TesA-like" evidence="3">
    <location>
        <begin position="29"/>
        <end position="250"/>
    </location>
</feature>
<dbReference type="InterPro" id="IPR012223">
    <property type="entry name" value="TEII"/>
</dbReference>
<dbReference type="PANTHER" id="PTHR11487">
    <property type="entry name" value="THIOESTERASE"/>
    <property type="match status" value="1"/>
</dbReference>
<dbReference type="InterPro" id="IPR020802">
    <property type="entry name" value="TesA-like"/>
</dbReference>
<dbReference type="RefSeq" id="WP_078761749.1">
    <property type="nucleotide sequence ID" value="NZ_FUWS01000006.1"/>
</dbReference>
<accession>A0A1T4QZW0</accession>
<dbReference type="Pfam" id="PF00975">
    <property type="entry name" value="Thioesterase"/>
    <property type="match status" value="1"/>
</dbReference>
<sequence>MPETFTTSTDPDLWLRRFAPDPAAPARVLFLPHAGGAASFYRPLCRALAGVAEAIAVQYPGRQERRREPCVEDLHQMADLVAEVLAGAPERPTALFGHSMGAVVAFELALRLEERGAAPVALFVSARRAPSQYRVEDLYLQSDERVLEEIRRLDGTDTTFLEDEELVRLILPTLRSDYRAIGTYRPRPGKATSAPITVLVGDSDPRMSAPEAPHWAGHTSAGIDVHSFRGGHFYLAEHVEPVAGLIGRRLREAGVPVPAAR</sequence>
<dbReference type="PANTHER" id="PTHR11487:SF0">
    <property type="entry name" value="S-ACYL FATTY ACID SYNTHASE THIOESTERASE, MEDIUM CHAIN"/>
    <property type="match status" value="1"/>
</dbReference>
<evidence type="ECO:0000256" key="2">
    <source>
        <dbReference type="ARBA" id="ARBA00022801"/>
    </source>
</evidence>
<keyword evidence="5" id="KW-1185">Reference proteome</keyword>
<dbReference type="Gene3D" id="3.40.50.1820">
    <property type="entry name" value="alpha/beta hydrolase"/>
    <property type="match status" value="1"/>
</dbReference>